<dbReference type="AlphaFoldDB" id="A0A2P1MA70"/>
<protein>
    <submittedName>
        <fullName evidence="1">Uncharacterized protein</fullName>
    </submittedName>
</protein>
<accession>A0A2P1MA70</accession>
<organism evidence="1">
    <name type="scientific">Helianthus annuus</name>
    <name type="common">Common sunflower</name>
    <dbReference type="NCBI Taxonomy" id="4232"/>
    <lineage>
        <taxon>Eukaryota</taxon>
        <taxon>Viridiplantae</taxon>
        <taxon>Streptophyta</taxon>
        <taxon>Embryophyta</taxon>
        <taxon>Tracheophyta</taxon>
        <taxon>Spermatophyta</taxon>
        <taxon>Magnoliopsida</taxon>
        <taxon>eudicotyledons</taxon>
        <taxon>Gunneridae</taxon>
        <taxon>Pentapetalae</taxon>
        <taxon>asterids</taxon>
        <taxon>campanulids</taxon>
        <taxon>Asterales</taxon>
        <taxon>Asteraceae</taxon>
        <taxon>Asteroideae</taxon>
        <taxon>Heliantheae alliance</taxon>
        <taxon>Heliantheae</taxon>
        <taxon>Helianthus</taxon>
    </lineage>
</organism>
<gene>
    <name evidence="1" type="primary">orf267</name>
</gene>
<geneLocation type="mitochondrion" evidence="1"/>
<proteinExistence type="predicted"/>
<reference evidence="1" key="1">
    <citation type="journal article" date="2018" name="Int. J. Mol. Sci.">
        <title>Recombination Events Involving the atp9 Gene Are Associated with Male Sterility of CMS PET2 in Sunflower.</title>
        <authorList>
            <person name="Reddemann A."/>
            <person name="Horn R."/>
        </authorList>
    </citation>
    <scope>NUCLEOTIDE SEQUENCE</scope>
    <source>
        <strain evidence="1">CMS PET2</strain>
    </source>
</reference>
<evidence type="ECO:0000313" key="1">
    <source>
        <dbReference type="EMBL" id="AVP27553.1"/>
    </source>
</evidence>
<keyword evidence="1" id="KW-0496">Mitochondrion</keyword>
<name>A0A2P1MA70_HELAN</name>
<dbReference type="EMBL" id="MF828621">
    <property type="protein sequence ID" value="AVP27553.1"/>
    <property type="molecule type" value="Genomic_DNA"/>
</dbReference>
<sequence>MNQSFGEEITYTLGSAIPLTSNDGALLPKNEIYARVKEAFLKNAELYNGSCLVQVIIRAYMDQVEKQDRPELKVSDRYQELLSIYQTE</sequence>